<reference evidence="7 8" key="1">
    <citation type="submission" date="2023-10" db="EMBL/GenBank/DDBJ databases">
        <title>Virgibacillus halophilus 5B73C genome.</title>
        <authorList>
            <person name="Miliotis G."/>
            <person name="Sengupta P."/>
            <person name="Hameed A."/>
            <person name="Chuvochina M."/>
            <person name="Mcdonagh F."/>
            <person name="Simpson A.C."/>
            <person name="Singh N.K."/>
            <person name="Rekha P.D."/>
            <person name="Raman K."/>
            <person name="Hugenholtz P."/>
            <person name="Venkateswaran K."/>
        </authorList>
    </citation>
    <scope>NUCLEOTIDE SEQUENCE [LARGE SCALE GENOMIC DNA]</scope>
    <source>
        <strain evidence="7 8">5B73C</strain>
    </source>
</reference>
<dbReference type="InterPro" id="IPR000064">
    <property type="entry name" value="NLP_P60_dom"/>
</dbReference>
<dbReference type="InterPro" id="IPR038765">
    <property type="entry name" value="Papain-like_cys_pep_sf"/>
</dbReference>
<feature type="domain" description="NlpC/P60" evidence="6">
    <location>
        <begin position="52"/>
        <end position="171"/>
    </location>
</feature>
<comment type="similarity">
    <text evidence="1">Belongs to the peptidase C40 family.</text>
</comment>
<accession>A0ABU5CBJ5</accession>
<keyword evidence="8" id="KW-1185">Reference proteome</keyword>
<dbReference type="PANTHER" id="PTHR47053:SF1">
    <property type="entry name" value="MUREIN DD-ENDOPEPTIDASE MEPH-RELATED"/>
    <property type="match status" value="1"/>
</dbReference>
<evidence type="ECO:0000313" key="7">
    <source>
        <dbReference type="EMBL" id="MDY0396604.1"/>
    </source>
</evidence>
<evidence type="ECO:0000256" key="4">
    <source>
        <dbReference type="ARBA" id="ARBA00022807"/>
    </source>
</evidence>
<organism evidence="7 8">
    <name type="scientific">Tigheibacillus halophilus</name>
    <dbReference type="NCBI Taxonomy" id="361280"/>
    <lineage>
        <taxon>Bacteria</taxon>
        <taxon>Bacillati</taxon>
        <taxon>Bacillota</taxon>
        <taxon>Bacilli</taxon>
        <taxon>Bacillales</taxon>
        <taxon>Bacillaceae</taxon>
        <taxon>Tigheibacillus</taxon>
    </lineage>
</organism>
<evidence type="ECO:0000256" key="3">
    <source>
        <dbReference type="ARBA" id="ARBA00022801"/>
    </source>
</evidence>
<feature type="region of interest" description="Disordered" evidence="5">
    <location>
        <begin position="1"/>
        <end position="53"/>
    </location>
</feature>
<keyword evidence="2" id="KW-0645">Protease</keyword>
<evidence type="ECO:0000256" key="5">
    <source>
        <dbReference type="SAM" id="MobiDB-lite"/>
    </source>
</evidence>
<dbReference type="PANTHER" id="PTHR47053">
    <property type="entry name" value="MUREIN DD-ENDOPEPTIDASE MEPH-RELATED"/>
    <property type="match status" value="1"/>
</dbReference>
<evidence type="ECO:0000256" key="2">
    <source>
        <dbReference type="ARBA" id="ARBA00022670"/>
    </source>
</evidence>
<dbReference type="InterPro" id="IPR051202">
    <property type="entry name" value="Peptidase_C40"/>
</dbReference>
<proteinExistence type="inferred from homology"/>
<evidence type="ECO:0000313" key="8">
    <source>
        <dbReference type="Proteomes" id="UP001281447"/>
    </source>
</evidence>
<comment type="caution">
    <text evidence="7">The sequence shown here is derived from an EMBL/GenBank/DDBJ whole genome shotgun (WGS) entry which is preliminary data.</text>
</comment>
<evidence type="ECO:0000256" key="1">
    <source>
        <dbReference type="ARBA" id="ARBA00007074"/>
    </source>
</evidence>
<dbReference type="EMBL" id="JAWDIP010000004">
    <property type="protein sequence ID" value="MDY0396604.1"/>
    <property type="molecule type" value="Genomic_DNA"/>
</dbReference>
<sequence>MQPEQTDYEVKTKEEKNNSNTVNPEKKEKKQRDKPQAKDDQNPEASQIKAEGFNQTGITAAARSLIGTPYVWGGATPQGFDCSGFVQYVFKSQGMTVPRTVNEVYNFSSPVSSPSVGDVVFFETYQPGPSHMGIYLGNNQFIHAGEARGVEITDLNGSYWKDKYLGAKRIRQ</sequence>
<keyword evidence="4" id="KW-0788">Thiol protease</keyword>
<dbReference type="PROSITE" id="PS51935">
    <property type="entry name" value="NLPC_P60"/>
    <property type="match status" value="1"/>
</dbReference>
<evidence type="ECO:0000259" key="6">
    <source>
        <dbReference type="PROSITE" id="PS51935"/>
    </source>
</evidence>
<gene>
    <name evidence="7" type="ORF">RWE15_22755</name>
</gene>
<feature type="compositionally biased region" description="Basic and acidic residues" evidence="5">
    <location>
        <begin position="8"/>
        <end position="17"/>
    </location>
</feature>
<dbReference type="SUPFAM" id="SSF54001">
    <property type="entry name" value="Cysteine proteinases"/>
    <property type="match status" value="1"/>
</dbReference>
<dbReference type="Pfam" id="PF00877">
    <property type="entry name" value="NLPC_P60"/>
    <property type="match status" value="1"/>
</dbReference>
<feature type="compositionally biased region" description="Basic and acidic residues" evidence="5">
    <location>
        <begin position="24"/>
        <end position="41"/>
    </location>
</feature>
<name>A0ABU5CBJ5_9BACI</name>
<dbReference type="Gene3D" id="3.90.1720.10">
    <property type="entry name" value="endopeptidase domain like (from Nostoc punctiforme)"/>
    <property type="match status" value="1"/>
</dbReference>
<protein>
    <submittedName>
        <fullName evidence="7">C40 family peptidase</fullName>
    </submittedName>
</protein>
<keyword evidence="3" id="KW-0378">Hydrolase</keyword>
<dbReference type="Proteomes" id="UP001281447">
    <property type="component" value="Unassembled WGS sequence"/>
</dbReference>